<dbReference type="SUPFAM" id="SSF54909">
    <property type="entry name" value="Dimeric alpha+beta barrel"/>
    <property type="match status" value="1"/>
</dbReference>
<sequence length="122" mass="13049">MEQFMLIYKGGDANWMAKASREEIAASKAQWQDWAAALQAKGQLVSLGAPLVFSGFKVSGDGGISDISSTRVADLVTGYSFIKAGSMEEAITWAEKSPYISYPDASVEVRQVTQMVSEGSSA</sequence>
<feature type="domain" description="YCII-related" evidence="2">
    <location>
        <begin position="14"/>
        <end position="115"/>
    </location>
</feature>
<protein>
    <recommendedName>
        <fullName evidence="2">YCII-related domain-containing protein</fullName>
    </recommendedName>
</protein>
<dbReference type="Gene3D" id="3.30.70.1060">
    <property type="entry name" value="Dimeric alpha+beta barrel"/>
    <property type="match status" value="1"/>
</dbReference>
<reference evidence="3 4" key="1">
    <citation type="journal article" date="2015" name="Genome Announc.">
        <title>Draft Genome Sequences of Marine Isolates of Thalassomonas viridans and Thalassomonas actiniarum.</title>
        <authorList>
            <person name="Olonade I."/>
            <person name="van Zyl L.J."/>
            <person name="Trindade M."/>
        </authorList>
    </citation>
    <scope>NUCLEOTIDE SEQUENCE [LARGE SCALE GENOMIC DNA]</scope>
    <source>
        <strain evidence="3 4">XOM25</strain>
    </source>
</reference>
<evidence type="ECO:0000313" key="3">
    <source>
        <dbReference type="EMBL" id="WDE07896.1"/>
    </source>
</evidence>
<dbReference type="InterPro" id="IPR011008">
    <property type="entry name" value="Dimeric_a/b-barrel"/>
</dbReference>
<proteinExistence type="inferred from homology"/>
<evidence type="ECO:0000313" key="4">
    <source>
        <dbReference type="Proteomes" id="UP000032352"/>
    </source>
</evidence>
<evidence type="ECO:0000256" key="1">
    <source>
        <dbReference type="ARBA" id="ARBA00007689"/>
    </source>
</evidence>
<organism evidence="3 4">
    <name type="scientific">Thalassomonas viridans</name>
    <dbReference type="NCBI Taxonomy" id="137584"/>
    <lineage>
        <taxon>Bacteria</taxon>
        <taxon>Pseudomonadati</taxon>
        <taxon>Pseudomonadota</taxon>
        <taxon>Gammaproteobacteria</taxon>
        <taxon>Alteromonadales</taxon>
        <taxon>Colwelliaceae</taxon>
        <taxon>Thalassomonas</taxon>
    </lineage>
</organism>
<keyword evidence="4" id="KW-1185">Reference proteome</keyword>
<gene>
    <name evidence="3" type="ORF">SG34_014010</name>
</gene>
<dbReference type="AlphaFoldDB" id="A0AAE9Z6X0"/>
<dbReference type="Pfam" id="PF03795">
    <property type="entry name" value="YCII"/>
    <property type="match status" value="1"/>
</dbReference>
<name>A0AAE9Z6X0_9GAMM</name>
<evidence type="ECO:0000259" key="2">
    <source>
        <dbReference type="Pfam" id="PF03795"/>
    </source>
</evidence>
<dbReference type="KEGG" id="tvd:SG34_014010"/>
<reference evidence="3 4" key="2">
    <citation type="journal article" date="2022" name="Mar. Drugs">
        <title>Bioassay-Guided Fractionation Leads to the Detection of Cholic Acid Generated by the Rare Thalassomonas sp.</title>
        <authorList>
            <person name="Pheiffer F."/>
            <person name="Schneider Y.K."/>
            <person name="Hansen E.H."/>
            <person name="Andersen J.H."/>
            <person name="Isaksson J."/>
            <person name="Busche T."/>
            <person name="R C."/>
            <person name="Kalinowski J."/>
            <person name="Zyl L.V."/>
            <person name="Trindade M."/>
        </authorList>
    </citation>
    <scope>NUCLEOTIDE SEQUENCE [LARGE SCALE GENOMIC DNA]</scope>
    <source>
        <strain evidence="3 4">XOM25</strain>
    </source>
</reference>
<dbReference type="EMBL" id="CP059733">
    <property type="protein sequence ID" value="WDE07896.1"/>
    <property type="molecule type" value="Genomic_DNA"/>
</dbReference>
<dbReference type="InterPro" id="IPR005545">
    <property type="entry name" value="YCII"/>
</dbReference>
<comment type="similarity">
    <text evidence="1">Belongs to the YciI family.</text>
</comment>
<accession>A0AAE9Z6X0</accession>
<dbReference type="RefSeq" id="WP_044838139.1">
    <property type="nucleotide sequence ID" value="NZ_CP059733.1"/>
</dbReference>
<dbReference type="Proteomes" id="UP000032352">
    <property type="component" value="Chromosome"/>
</dbReference>